<feature type="region of interest" description="Disordered" evidence="1">
    <location>
        <begin position="336"/>
        <end position="359"/>
    </location>
</feature>
<organism evidence="3 4">
    <name type="scientific">Ostreibacterium oceani</name>
    <dbReference type="NCBI Taxonomy" id="2654998"/>
    <lineage>
        <taxon>Bacteria</taxon>
        <taxon>Pseudomonadati</taxon>
        <taxon>Pseudomonadota</taxon>
        <taxon>Gammaproteobacteria</taxon>
        <taxon>Cardiobacteriales</taxon>
        <taxon>Ostreibacteriaceae</taxon>
        <taxon>Ostreibacterium</taxon>
    </lineage>
</organism>
<dbReference type="InterPro" id="IPR002477">
    <property type="entry name" value="Peptidoglycan-bd-like"/>
</dbReference>
<gene>
    <name evidence="3" type="ORF">GCU85_01270</name>
</gene>
<dbReference type="InterPro" id="IPR036366">
    <property type="entry name" value="PGBDSf"/>
</dbReference>
<evidence type="ECO:0000256" key="1">
    <source>
        <dbReference type="SAM" id="MobiDB-lite"/>
    </source>
</evidence>
<feature type="compositionally biased region" description="Low complexity" evidence="1">
    <location>
        <begin position="586"/>
        <end position="600"/>
    </location>
</feature>
<dbReference type="InParanoid" id="A0A6N7ETT6"/>
<feature type="compositionally biased region" description="Polar residues" evidence="1">
    <location>
        <begin position="517"/>
        <end position="531"/>
    </location>
</feature>
<feature type="compositionally biased region" description="Low complexity" evidence="1">
    <location>
        <begin position="467"/>
        <end position="479"/>
    </location>
</feature>
<reference evidence="3 4" key="1">
    <citation type="submission" date="2019-10" db="EMBL/GenBank/DDBJ databases">
        <title>Cardiobacteriales fam. a chemoheterotrophic member of the order Cardiobacteriales, and proposal of Cardiobacteriales fam. nov.</title>
        <authorList>
            <person name="Wang C."/>
        </authorList>
    </citation>
    <scope>NUCLEOTIDE SEQUENCE [LARGE SCALE GENOMIC DNA]</scope>
    <source>
        <strain evidence="3 4">ML27</strain>
    </source>
</reference>
<dbReference type="Pfam" id="PF13401">
    <property type="entry name" value="AAA_22"/>
    <property type="match status" value="1"/>
</dbReference>
<dbReference type="PANTHER" id="PTHR35894">
    <property type="entry name" value="GENERAL SECRETION PATHWAY PROTEIN A-RELATED"/>
    <property type="match status" value="1"/>
</dbReference>
<feature type="domain" description="AAA+ ATPase" evidence="2">
    <location>
        <begin position="42"/>
        <end position="185"/>
    </location>
</feature>
<dbReference type="AlphaFoldDB" id="A0A6N7ETT6"/>
<evidence type="ECO:0000313" key="4">
    <source>
        <dbReference type="Proteomes" id="UP000471298"/>
    </source>
</evidence>
<feature type="region of interest" description="Disordered" evidence="1">
    <location>
        <begin position="548"/>
        <end position="604"/>
    </location>
</feature>
<dbReference type="EMBL" id="WHNW01000001">
    <property type="protein sequence ID" value="MPV85363.1"/>
    <property type="molecule type" value="Genomic_DNA"/>
</dbReference>
<dbReference type="GO" id="GO:0016887">
    <property type="term" value="F:ATP hydrolysis activity"/>
    <property type="evidence" value="ECO:0007669"/>
    <property type="project" value="InterPro"/>
</dbReference>
<dbReference type="Gene3D" id="3.90.70.10">
    <property type="entry name" value="Cysteine proteinases"/>
    <property type="match status" value="1"/>
</dbReference>
<proteinExistence type="predicted"/>
<dbReference type="SMART" id="SM00382">
    <property type="entry name" value="AAA"/>
    <property type="match status" value="1"/>
</dbReference>
<dbReference type="InterPro" id="IPR027417">
    <property type="entry name" value="P-loop_NTPase"/>
</dbReference>
<dbReference type="RefSeq" id="WP_152808534.1">
    <property type="nucleotide sequence ID" value="NZ_WHNW01000001.1"/>
</dbReference>
<dbReference type="InterPro" id="IPR049945">
    <property type="entry name" value="AAA_22"/>
</dbReference>
<dbReference type="InterPro" id="IPR003593">
    <property type="entry name" value="AAA+_ATPase"/>
</dbReference>
<dbReference type="InterPro" id="IPR036365">
    <property type="entry name" value="PGBD-like_sf"/>
</dbReference>
<dbReference type="Gene3D" id="1.10.101.10">
    <property type="entry name" value="PGBD-like superfamily/PGBD"/>
    <property type="match status" value="1"/>
</dbReference>
<feature type="compositionally biased region" description="Polar residues" evidence="1">
    <location>
        <begin position="409"/>
        <end position="429"/>
    </location>
</feature>
<feature type="region of interest" description="Disordered" evidence="1">
    <location>
        <begin position="510"/>
        <end position="534"/>
    </location>
</feature>
<dbReference type="Gene3D" id="3.40.50.300">
    <property type="entry name" value="P-loop containing nucleotide triphosphate hydrolases"/>
    <property type="match status" value="1"/>
</dbReference>
<dbReference type="Proteomes" id="UP000471298">
    <property type="component" value="Unassembled WGS sequence"/>
</dbReference>
<evidence type="ECO:0000313" key="3">
    <source>
        <dbReference type="EMBL" id="MPV85363.1"/>
    </source>
</evidence>
<comment type="caution">
    <text evidence="3">The sequence shown here is derived from an EMBL/GenBank/DDBJ whole genome shotgun (WGS) entry which is preliminary data.</text>
</comment>
<name>A0A6N7ETT6_9GAMM</name>
<accession>A0A6N7ETT6</accession>
<dbReference type="SUPFAM" id="SSF47090">
    <property type="entry name" value="PGBD-like"/>
    <property type="match status" value="1"/>
</dbReference>
<dbReference type="SUPFAM" id="SSF52540">
    <property type="entry name" value="P-loop containing nucleoside triphosphate hydrolases"/>
    <property type="match status" value="1"/>
</dbReference>
<feature type="compositionally biased region" description="Low complexity" evidence="1">
    <location>
        <begin position="553"/>
        <end position="568"/>
    </location>
</feature>
<protein>
    <submittedName>
        <fullName evidence="3">AAA family ATPase</fullName>
    </submittedName>
</protein>
<dbReference type="PANTHER" id="PTHR35894:SF1">
    <property type="entry name" value="PHOSPHORIBULOKINASE _ URIDINE KINASE FAMILY"/>
    <property type="match status" value="1"/>
</dbReference>
<feature type="compositionally biased region" description="Polar residues" evidence="1">
    <location>
        <begin position="570"/>
        <end position="585"/>
    </location>
</feature>
<keyword evidence="4" id="KW-1185">Reference proteome</keyword>
<dbReference type="CDD" id="cd00009">
    <property type="entry name" value="AAA"/>
    <property type="match status" value="1"/>
</dbReference>
<evidence type="ECO:0000259" key="2">
    <source>
        <dbReference type="SMART" id="SM00382"/>
    </source>
</evidence>
<dbReference type="InterPro" id="IPR052026">
    <property type="entry name" value="ExeA_AAA_ATPase_DNA-bind"/>
</dbReference>
<feature type="compositionally biased region" description="Polar residues" evidence="1">
    <location>
        <begin position="447"/>
        <end position="462"/>
    </location>
</feature>
<feature type="region of interest" description="Disordered" evidence="1">
    <location>
        <begin position="375"/>
        <end position="497"/>
    </location>
</feature>
<sequence length="817" mass="87904">MYNEHFGFNEAPFSISPDPRFLYMSERHRDALAHLIYGAGENGGFVLLTGQVGTGKTTLIRSLLSQKLENTDIAMCLHSGLSVIDFVASVLDELGIDYVPNPSSLKPLVDALNRYLLSAHANGRQTVLIVDEAQNLSREILEQVRLLTNLETDSQKLLRIILVGQEELQALINRDDLRQLSQRITMRYHLTALNPSEVNEYVAHRIKVAKGNPSVFAASATRQIYKLTGGIPRLINVLCDRALLTAYNEGVYRVSSKHIQSAAEETLPLKTQTTPAKRRTGAGFGLGHAIALLLVAGGSYGAYRYSQEGDQFVDTITSRWPLSVLAIWQDTPSQALDTTDVSNAGDRTDAANGSDKPSAALTDAQTTLQKTALVADSQADSQVGPARAPQPEAQPDLSAIGISSVGLADSSTQEAPSNTDVAGNDSGNDSGDERSGEPKAVADIASDNASSDNVVSRETNLSEAPKNPTNNTPVNDAPTDNPPTDNPPTDIANADESPASRLAIEADEALKADRSETSSATATPDGTSEVATPTDVAVISTEPSTINIDDSAVNKSTNKATNKAAPTARVSATKTADENAQAQELSVSNPPTSNSSNAKPPIAPTWRTAKLGQTDGVVTLLRDWQLPTAIPANQTACQFAETHNMRCVNGRGGFPVLRQINRPALLELTDADNKQWLPVLALSKTHLTATIDGQPTEVGFNEIAPYVTGRFVVLLEAPNVSLQIPPGFEGEQVRWLRQRIAIAEGRDFRDINESLRYDNALVDKVKQFQDQRQLLVDGIVGNETLQYLFNVVADENTPLLSRTIRSATAIKATEVEQ</sequence>
<dbReference type="Pfam" id="PF01471">
    <property type="entry name" value="PG_binding_1"/>
    <property type="match status" value="1"/>
</dbReference>